<accession>A0ABX1K6U9</accession>
<feature type="compositionally biased region" description="Polar residues" evidence="1">
    <location>
        <begin position="1"/>
        <end position="18"/>
    </location>
</feature>
<keyword evidence="3" id="KW-1185">Reference proteome</keyword>
<protein>
    <submittedName>
        <fullName evidence="2">DUF2252 domain-containing protein</fullName>
    </submittedName>
</protein>
<dbReference type="EMBL" id="JABACI010000001">
    <property type="protein sequence ID" value="NLP82741.1"/>
    <property type="molecule type" value="Genomic_DNA"/>
</dbReference>
<dbReference type="PANTHER" id="PTHR39441">
    <property type="entry name" value="DUF2252 DOMAIN-CONTAINING PROTEIN"/>
    <property type="match status" value="1"/>
</dbReference>
<evidence type="ECO:0000313" key="2">
    <source>
        <dbReference type="EMBL" id="NLP82741.1"/>
    </source>
</evidence>
<evidence type="ECO:0000313" key="3">
    <source>
        <dbReference type="Proteomes" id="UP001429745"/>
    </source>
</evidence>
<comment type="caution">
    <text evidence="2">The sequence shown here is derived from an EMBL/GenBank/DDBJ whole genome shotgun (WGS) entry which is preliminary data.</text>
</comment>
<dbReference type="Proteomes" id="UP001429745">
    <property type="component" value="Unassembled WGS sequence"/>
</dbReference>
<reference evidence="2 3" key="1">
    <citation type="submission" date="2020-04" db="EMBL/GenBank/DDBJ databases">
        <title>CFH 90308 Microbacterium sp.</title>
        <authorList>
            <person name="Nie G."/>
            <person name="Ming H."/>
            <person name="Xia T."/>
        </authorList>
    </citation>
    <scope>NUCLEOTIDE SEQUENCE [LARGE SCALE GENOMIC DNA]</scope>
    <source>
        <strain evidence="2 3">CFH 90308</strain>
    </source>
</reference>
<dbReference type="RefSeq" id="WP_168911224.1">
    <property type="nucleotide sequence ID" value="NZ_JABACI010000001.1"/>
</dbReference>
<dbReference type="Pfam" id="PF10009">
    <property type="entry name" value="DUF2252"/>
    <property type="match status" value="1"/>
</dbReference>
<feature type="region of interest" description="Disordered" evidence="1">
    <location>
        <begin position="1"/>
        <end position="46"/>
    </location>
</feature>
<dbReference type="PANTHER" id="PTHR39441:SF1">
    <property type="entry name" value="DUF2252 DOMAIN-CONTAINING PROTEIN"/>
    <property type="match status" value="1"/>
</dbReference>
<organism evidence="2 3">
    <name type="scientific">Microbacterium salsuginis</name>
    <dbReference type="NCBI Taxonomy" id="2722803"/>
    <lineage>
        <taxon>Bacteria</taxon>
        <taxon>Bacillati</taxon>
        <taxon>Actinomycetota</taxon>
        <taxon>Actinomycetes</taxon>
        <taxon>Micrococcales</taxon>
        <taxon>Microbacteriaceae</taxon>
        <taxon>Microbacterium</taxon>
    </lineage>
</organism>
<name>A0ABX1K6U9_9MICO</name>
<feature type="compositionally biased region" description="Basic residues" evidence="1">
    <location>
        <begin position="28"/>
        <end position="39"/>
    </location>
</feature>
<proteinExistence type="predicted"/>
<evidence type="ECO:0000256" key="1">
    <source>
        <dbReference type="SAM" id="MobiDB-lite"/>
    </source>
</evidence>
<gene>
    <name evidence="2" type="ORF">HF576_02680</name>
</gene>
<dbReference type="InterPro" id="IPR018721">
    <property type="entry name" value="DUF2252"/>
</dbReference>
<sequence length="484" mass="53773">MTKQMSATVDDASLSSTPGAGAFEERRRAGRAARSRSPRSGHGAGAVMADRFDPVSLLEQQSASRVRELVPLRYDRMTASPFAFFRGAALLMAADLATAPSSGLNAQLCGDAHLSNFGLFASPERQLVFDINDFDETLPGPFEWDLKRLVTSFEIAGRHRGFSENERRPILRAAALAYRERMIDLAKSSVLDAWYDRLDAGKIASWLRDERKAERAGKSQIKGWDSIVAKAQTKDRNRAFSRLVVTEGGRLRIMSDPPLVVPVEELFPDDERIHATEVWMRDFLEGYRQTLPAERHPLAEYRYVHMARSVGGIGSVGTRCWILLLTGKDDTDPLILQAKEAQASVLERFLPPSKHSHHGERVVRGQRLLQAASDIFLGWHRTTEVGGGERDFYLRQLHDWKGSVDPEVMVPRGAMLYARLCGETLARGHARTGDRVQIAAYLGRSQAFDNAIVAFAEAYADQNEKDHAAFVAAIASGRLTARSI</sequence>